<evidence type="ECO:0000313" key="2">
    <source>
        <dbReference type="EMBL" id="OUS45418.1"/>
    </source>
</evidence>
<protein>
    <recommendedName>
        <fullName evidence="1">DC-UbP/UBTD2 N-terminal domain-containing protein</fullName>
    </recommendedName>
</protein>
<dbReference type="InterPro" id="IPR038169">
    <property type="entry name" value="DC-UbP/UBTD2_N_sf"/>
</dbReference>
<sequence>MGACEGDAAVMTRRRSEFWDTASAYGGDANVWMTLRACADEVLVGENAREGLMACGVVRCDAALACAYDALGRKYEIPEFARISRAGAGGTRSLYSLRVVIYLM</sequence>
<evidence type="ECO:0000259" key="1">
    <source>
        <dbReference type="Pfam" id="PF16455"/>
    </source>
</evidence>
<gene>
    <name evidence="2" type="ORF">BE221DRAFT_160335</name>
</gene>
<dbReference type="EMBL" id="KZ155790">
    <property type="protein sequence ID" value="OUS45418.1"/>
    <property type="molecule type" value="Genomic_DNA"/>
</dbReference>
<organism evidence="2">
    <name type="scientific">Ostreococcus tauri</name>
    <name type="common">Marine green alga</name>
    <dbReference type="NCBI Taxonomy" id="70448"/>
    <lineage>
        <taxon>Eukaryota</taxon>
        <taxon>Viridiplantae</taxon>
        <taxon>Chlorophyta</taxon>
        <taxon>Mamiellophyceae</taxon>
        <taxon>Mamiellales</taxon>
        <taxon>Bathycoccaceae</taxon>
        <taxon>Ostreococcus</taxon>
    </lineage>
</organism>
<dbReference type="Pfam" id="PF16455">
    <property type="entry name" value="UBD"/>
    <property type="match status" value="1"/>
</dbReference>
<dbReference type="Gene3D" id="1.20.225.20">
    <property type="entry name" value="Ub domain-containing protein, DC-UbP/UBTD2, N-terminal domain"/>
    <property type="match status" value="1"/>
</dbReference>
<dbReference type="InterPro" id="IPR032752">
    <property type="entry name" value="DC-UbP/UBTD2_N"/>
</dbReference>
<proteinExistence type="predicted"/>
<accession>A0A1Y5I792</accession>
<reference evidence="2" key="1">
    <citation type="submission" date="2017-04" db="EMBL/GenBank/DDBJ databases">
        <title>Population genomics of picophytoplankton unveils novel chromosome hypervariability.</title>
        <authorList>
            <consortium name="DOE Joint Genome Institute"/>
            <person name="Blanc-Mathieu R."/>
            <person name="Krasovec M."/>
            <person name="Hebrard M."/>
            <person name="Yau S."/>
            <person name="Desgranges E."/>
            <person name="Martin J."/>
            <person name="Schackwitz W."/>
            <person name="Kuo A."/>
            <person name="Salin G."/>
            <person name="Donnadieu C."/>
            <person name="Desdevises Y."/>
            <person name="Sanchez-Ferandin S."/>
            <person name="Moreau H."/>
            <person name="Rivals E."/>
            <person name="Grigoriev I.V."/>
            <person name="Grimsley N."/>
            <person name="Eyre-Walker A."/>
            <person name="Piganeau G."/>
        </authorList>
    </citation>
    <scope>NUCLEOTIDE SEQUENCE [LARGE SCALE GENOMIC DNA]</scope>
    <source>
        <strain evidence="2">RCC 1115</strain>
    </source>
</reference>
<dbReference type="AlphaFoldDB" id="A0A1Y5I792"/>
<dbReference type="Proteomes" id="UP000195557">
    <property type="component" value="Unassembled WGS sequence"/>
</dbReference>
<dbReference type="InterPro" id="IPR039869">
    <property type="entry name" value="UBTD1/2"/>
</dbReference>
<dbReference type="PANTHER" id="PTHR13609">
    <property type="entry name" value="UBIQUITIN DOMAIN CONTAINING 1 PROTEIN-RELATED"/>
    <property type="match status" value="1"/>
</dbReference>
<name>A0A1Y5I792_OSTTA</name>
<feature type="domain" description="DC-UbP/UBTD2 N-terminal" evidence="1">
    <location>
        <begin position="10"/>
        <end position="80"/>
    </location>
</feature>